<evidence type="ECO:0000256" key="2">
    <source>
        <dbReference type="ARBA" id="ARBA00011255"/>
    </source>
</evidence>
<comment type="subunit">
    <text evidence="2 5">Homopentamer.</text>
</comment>
<dbReference type="GO" id="GO:0009424">
    <property type="term" value="C:bacterial-type flagellum hook"/>
    <property type="evidence" value="ECO:0007669"/>
    <property type="project" value="UniProtKB-UniRule"/>
</dbReference>
<keyword evidence="8" id="KW-0966">Cell projection</keyword>
<feature type="coiled-coil region" evidence="5">
    <location>
        <begin position="381"/>
        <end position="415"/>
    </location>
</feature>
<dbReference type="RefSeq" id="WP_139982947.1">
    <property type="nucleotide sequence ID" value="NZ_CP041046.1"/>
</dbReference>
<evidence type="ECO:0000313" key="9">
    <source>
        <dbReference type="Proteomes" id="UP000316093"/>
    </source>
</evidence>
<dbReference type="GO" id="GO:0009421">
    <property type="term" value="C:bacterial-type flagellum filament cap"/>
    <property type="evidence" value="ECO:0007669"/>
    <property type="project" value="InterPro"/>
</dbReference>
<dbReference type="Proteomes" id="UP000316093">
    <property type="component" value="Chromosome"/>
</dbReference>
<dbReference type="GO" id="GO:0071973">
    <property type="term" value="P:bacterial-type flagellum-dependent cell motility"/>
    <property type="evidence" value="ECO:0007669"/>
    <property type="project" value="TreeGrafter"/>
</dbReference>
<dbReference type="EMBL" id="CP041046">
    <property type="protein sequence ID" value="QDE39831.1"/>
    <property type="molecule type" value="Genomic_DNA"/>
</dbReference>
<organism evidence="8 9">
    <name type="scientific">Luteibacter pinisoli</name>
    <dbReference type="NCBI Taxonomy" id="2589080"/>
    <lineage>
        <taxon>Bacteria</taxon>
        <taxon>Pseudomonadati</taxon>
        <taxon>Pseudomonadota</taxon>
        <taxon>Gammaproteobacteria</taxon>
        <taxon>Lysobacterales</taxon>
        <taxon>Rhodanobacteraceae</taxon>
        <taxon>Luteibacter</taxon>
    </lineage>
</organism>
<reference evidence="8 9" key="1">
    <citation type="submission" date="2019-06" db="EMBL/GenBank/DDBJ databases">
        <title>A complete genome sequence for Luteibacter pinisoli MAH-14.</title>
        <authorList>
            <person name="Baltrus D.A."/>
        </authorList>
    </citation>
    <scope>NUCLEOTIDE SEQUENCE [LARGE SCALE GENOMIC DNA]</scope>
    <source>
        <strain evidence="8 9">MAH-14</strain>
    </source>
</reference>
<keyword evidence="8" id="KW-0282">Flagellum</keyword>
<evidence type="ECO:0000259" key="6">
    <source>
        <dbReference type="Pfam" id="PF02465"/>
    </source>
</evidence>
<feature type="domain" description="Flagellar hook-associated protein 2 N-terminal" evidence="6">
    <location>
        <begin position="10"/>
        <end position="107"/>
    </location>
</feature>
<dbReference type="GO" id="GO:0007155">
    <property type="term" value="P:cell adhesion"/>
    <property type="evidence" value="ECO:0007669"/>
    <property type="project" value="InterPro"/>
</dbReference>
<evidence type="ECO:0000256" key="4">
    <source>
        <dbReference type="ARBA" id="ARBA00023143"/>
    </source>
</evidence>
<dbReference type="InterPro" id="IPR003481">
    <property type="entry name" value="FliD_N"/>
</dbReference>
<keyword evidence="4 5" id="KW-0975">Bacterial flagellum</keyword>
<protein>
    <recommendedName>
        <fullName evidence="5">Flagellar hook-associated protein 2</fullName>
        <shortName evidence="5">HAP2</shortName>
    </recommendedName>
    <alternativeName>
        <fullName evidence="5">Flagellar cap protein</fullName>
    </alternativeName>
</protein>
<keyword evidence="5" id="KW-0964">Secreted</keyword>
<evidence type="ECO:0000256" key="5">
    <source>
        <dbReference type="RuleBase" id="RU362066"/>
    </source>
</evidence>
<dbReference type="Pfam" id="PF07195">
    <property type="entry name" value="FliD_C"/>
    <property type="match status" value="1"/>
</dbReference>
<name>A0A4Y5Z3H2_9GAMM</name>
<keyword evidence="9" id="KW-1185">Reference proteome</keyword>
<dbReference type="OrthoDB" id="5980200at2"/>
<evidence type="ECO:0000256" key="1">
    <source>
        <dbReference type="ARBA" id="ARBA00009764"/>
    </source>
</evidence>
<keyword evidence="3 5" id="KW-0175">Coiled coil</keyword>
<dbReference type="InterPro" id="IPR040026">
    <property type="entry name" value="FliD"/>
</dbReference>
<dbReference type="PANTHER" id="PTHR30288:SF0">
    <property type="entry name" value="FLAGELLAR HOOK-ASSOCIATED PROTEIN 2"/>
    <property type="match status" value="1"/>
</dbReference>
<evidence type="ECO:0000256" key="3">
    <source>
        <dbReference type="ARBA" id="ARBA00023054"/>
    </source>
</evidence>
<dbReference type="KEGG" id="lpy:FIV34_11730"/>
<dbReference type="PANTHER" id="PTHR30288">
    <property type="entry name" value="FLAGELLAR CAP/ASSEMBLY PROTEIN FLID"/>
    <property type="match status" value="1"/>
</dbReference>
<dbReference type="GO" id="GO:0005576">
    <property type="term" value="C:extracellular region"/>
    <property type="evidence" value="ECO:0007669"/>
    <property type="project" value="UniProtKB-SubCell"/>
</dbReference>
<comment type="function">
    <text evidence="5">Required for morphogenesis and for the elongation of the flagellar filament by facilitating polymerization of the flagellin monomers at the tip of growing filament. Forms a capping structure, which prevents flagellin subunits (transported through the central channel of the flagellum) from leaking out without polymerization at the distal end.</text>
</comment>
<comment type="subcellular location">
    <subcellularLocation>
        <location evidence="5">Secreted</location>
    </subcellularLocation>
    <subcellularLocation>
        <location evidence="5">Bacterial flagellum</location>
    </subcellularLocation>
</comment>
<evidence type="ECO:0000259" key="7">
    <source>
        <dbReference type="Pfam" id="PF07195"/>
    </source>
</evidence>
<evidence type="ECO:0000313" key="8">
    <source>
        <dbReference type="EMBL" id="QDE39831.1"/>
    </source>
</evidence>
<keyword evidence="8" id="KW-0969">Cilium</keyword>
<comment type="similarity">
    <text evidence="1 5">Belongs to the FliD family.</text>
</comment>
<dbReference type="InterPro" id="IPR010810">
    <property type="entry name" value="Flagellin_hook_IN_motif"/>
</dbReference>
<dbReference type="AlphaFoldDB" id="A0A4Y5Z3H2"/>
<dbReference type="Pfam" id="PF07196">
    <property type="entry name" value="Flagellin_IN"/>
    <property type="match status" value="1"/>
</dbReference>
<gene>
    <name evidence="8" type="ORF">FIV34_11730</name>
</gene>
<feature type="domain" description="Flagellar hook-associated protein 2 C-terminal" evidence="7">
    <location>
        <begin position="213"/>
        <end position="430"/>
    </location>
</feature>
<accession>A0A4Y5Z3H2</accession>
<dbReference type="Pfam" id="PF02465">
    <property type="entry name" value="FliD_N"/>
    <property type="match status" value="1"/>
</dbReference>
<proteinExistence type="inferred from homology"/>
<sequence length="448" mass="45786">MTTTPSLGSSSLDVNAIVTSLVANKRAAKDKQIASAQDKATTQLSAIGNFKSALASLKAAMDTLATGKAFHALKTAVGDPAVLAASTDEHAQANAYKVVVSALATSQKTSSPAFASSTAALGGGSLTLSLGEGKMTIDLDAADSLQTVRDRINKASDNPGVTAAIITGSDGAHLVLTSARTGAANAFSVSSSGGAELAKLEFDATTGTPTVAAGDAKFTIDGTAATSASNTVADAVDGLTLTLAKTGETTVNITTDTSAAVTAVQGLATAYNAFMTTYHQLTLYDKTNKQVGALIGDATVNSIKNQVTSVLGGVSGGPGGGPHSMSDLGVAFQVDGTVKFDMAKLQKVLATSPKETEALFVGEKGIAARLTNAINGWTGTTGILSQRADNLNKRLDDLDEQHTALDEKMTAYTKQLTKRYTDLDNLMAKLGNTSSYLSQQFEALTKKD</sequence>
<dbReference type="InterPro" id="IPR010809">
    <property type="entry name" value="FliD_C"/>
</dbReference>